<feature type="domain" description="HTH araC/xylS-type" evidence="4">
    <location>
        <begin position="155"/>
        <end position="256"/>
    </location>
</feature>
<dbReference type="InterPro" id="IPR046532">
    <property type="entry name" value="DUF6597"/>
</dbReference>
<evidence type="ECO:0000256" key="1">
    <source>
        <dbReference type="ARBA" id="ARBA00023015"/>
    </source>
</evidence>
<sequence>MQILPSASLAPFIKNYTVVTIEKDLDNEVFYPSGYVDLIVNISGGFAATIINGKQKDTPAIELLGHLTLPTRLSVAKGTSVLIARIYPHASTLFFSDPLSEFTNYATDMYDVALGENRDLYDQIMEKDDLLSKISVLETYFLQKLKKNETRLKKVSIVQNLSQELFRHHQQLDLPFLARNSGLSERYIQKLYLSNIGISPAAFTSVVRFNKSLDLVLNTTESLTTIAYDNGYYDQAHFIKEFKKFTGITPSASRNSLLKNDTDLQQAVNIGF</sequence>
<proteinExistence type="predicted"/>
<dbReference type="GO" id="GO:0003700">
    <property type="term" value="F:DNA-binding transcription factor activity"/>
    <property type="evidence" value="ECO:0007669"/>
    <property type="project" value="InterPro"/>
</dbReference>
<dbReference type="SMART" id="SM00342">
    <property type="entry name" value="HTH_ARAC"/>
    <property type="match status" value="1"/>
</dbReference>
<keyword evidence="3" id="KW-0804">Transcription</keyword>
<dbReference type="InterPro" id="IPR018060">
    <property type="entry name" value="HTH_AraC"/>
</dbReference>
<dbReference type="EMBL" id="JUIV01000009">
    <property type="protein sequence ID" value="RYJ38298.1"/>
    <property type="molecule type" value="Genomic_DNA"/>
</dbReference>
<keyword evidence="2" id="KW-0238">DNA-binding</keyword>
<dbReference type="GO" id="GO:0043565">
    <property type="term" value="F:sequence-specific DNA binding"/>
    <property type="evidence" value="ECO:0007669"/>
    <property type="project" value="InterPro"/>
</dbReference>
<dbReference type="RefSeq" id="WP_129747475.1">
    <property type="nucleotide sequence ID" value="NZ_JUIV01000009.1"/>
</dbReference>
<dbReference type="PROSITE" id="PS01124">
    <property type="entry name" value="HTH_ARAC_FAMILY_2"/>
    <property type="match status" value="1"/>
</dbReference>
<dbReference type="OrthoDB" id="662446at2"/>
<dbReference type="Pfam" id="PF20240">
    <property type="entry name" value="DUF6597"/>
    <property type="match status" value="1"/>
</dbReference>
<name>A0A444VXS1_9FLAO</name>
<dbReference type="AlphaFoldDB" id="A0A444VXS1"/>
<organism evidence="5 6">
    <name type="scientific">Flavobacterium anhuiense</name>
    <dbReference type="NCBI Taxonomy" id="459526"/>
    <lineage>
        <taxon>Bacteria</taxon>
        <taxon>Pseudomonadati</taxon>
        <taxon>Bacteroidota</taxon>
        <taxon>Flavobacteriia</taxon>
        <taxon>Flavobacteriales</taxon>
        <taxon>Flavobacteriaceae</taxon>
        <taxon>Flavobacterium</taxon>
    </lineage>
</organism>
<gene>
    <name evidence="5" type="ORF">NU08_2621</name>
</gene>
<dbReference type="PANTHER" id="PTHR43280:SF2">
    <property type="entry name" value="HTH-TYPE TRANSCRIPTIONAL REGULATOR EXSA"/>
    <property type="match status" value="1"/>
</dbReference>
<dbReference type="InterPro" id="IPR009057">
    <property type="entry name" value="Homeodomain-like_sf"/>
</dbReference>
<accession>A0A444VXS1</accession>
<dbReference type="SUPFAM" id="SSF46689">
    <property type="entry name" value="Homeodomain-like"/>
    <property type="match status" value="1"/>
</dbReference>
<protein>
    <submittedName>
        <fullName evidence="5">AraC family transcriptional regulator</fullName>
    </submittedName>
</protein>
<evidence type="ECO:0000313" key="5">
    <source>
        <dbReference type="EMBL" id="RYJ38298.1"/>
    </source>
</evidence>
<dbReference type="PANTHER" id="PTHR43280">
    <property type="entry name" value="ARAC-FAMILY TRANSCRIPTIONAL REGULATOR"/>
    <property type="match status" value="1"/>
</dbReference>
<evidence type="ECO:0000313" key="6">
    <source>
        <dbReference type="Proteomes" id="UP000290433"/>
    </source>
</evidence>
<reference evidence="5 6" key="1">
    <citation type="submission" date="2014-12" db="EMBL/GenBank/DDBJ databases">
        <title>Genome sequence of Flavobacterium anhuiense RCM74.</title>
        <authorList>
            <person name="Kim J.F."/>
            <person name="Song J.Y."/>
            <person name="Kwak M.-J."/>
            <person name="Lee S.-W."/>
        </authorList>
    </citation>
    <scope>NUCLEOTIDE SEQUENCE [LARGE SCALE GENOMIC DNA]</scope>
    <source>
        <strain evidence="5 6">RCM74</strain>
    </source>
</reference>
<dbReference type="Pfam" id="PF12833">
    <property type="entry name" value="HTH_18"/>
    <property type="match status" value="1"/>
</dbReference>
<evidence type="ECO:0000256" key="3">
    <source>
        <dbReference type="ARBA" id="ARBA00023163"/>
    </source>
</evidence>
<keyword evidence="1" id="KW-0805">Transcription regulation</keyword>
<evidence type="ECO:0000259" key="4">
    <source>
        <dbReference type="PROSITE" id="PS01124"/>
    </source>
</evidence>
<evidence type="ECO:0000256" key="2">
    <source>
        <dbReference type="ARBA" id="ARBA00023125"/>
    </source>
</evidence>
<comment type="caution">
    <text evidence="5">The sequence shown here is derived from an EMBL/GenBank/DDBJ whole genome shotgun (WGS) entry which is preliminary data.</text>
</comment>
<dbReference type="Gene3D" id="1.10.10.60">
    <property type="entry name" value="Homeodomain-like"/>
    <property type="match status" value="1"/>
</dbReference>
<dbReference type="Proteomes" id="UP000290433">
    <property type="component" value="Unassembled WGS sequence"/>
</dbReference>